<evidence type="ECO:0000256" key="1">
    <source>
        <dbReference type="SAM" id="Phobius"/>
    </source>
</evidence>
<protein>
    <submittedName>
        <fullName evidence="2">Uncharacterized protein</fullName>
    </submittedName>
</protein>
<keyword evidence="1" id="KW-0812">Transmembrane</keyword>
<dbReference type="InterPro" id="IPR051832">
    <property type="entry name" value="mTOR-Rac_regulators"/>
</dbReference>
<feature type="transmembrane region" description="Helical" evidence="1">
    <location>
        <begin position="396"/>
        <end position="415"/>
    </location>
</feature>
<feature type="transmembrane region" description="Helical" evidence="1">
    <location>
        <begin position="268"/>
        <end position="292"/>
    </location>
</feature>
<dbReference type="RefSeq" id="XP_005787480.1">
    <property type="nucleotide sequence ID" value="XM_005787423.1"/>
</dbReference>
<evidence type="ECO:0000313" key="2">
    <source>
        <dbReference type="EnsemblProtists" id="EOD35051"/>
    </source>
</evidence>
<dbReference type="HOGENOM" id="CLU_542329_0_0_1"/>
<feature type="transmembrane region" description="Helical" evidence="1">
    <location>
        <begin position="62"/>
        <end position="88"/>
    </location>
</feature>
<dbReference type="EnsemblProtists" id="EOD35051">
    <property type="protein sequence ID" value="EOD35051"/>
    <property type="gene ID" value="EMIHUDRAFT_227798"/>
</dbReference>
<dbReference type="GeneID" id="17280322"/>
<evidence type="ECO:0000313" key="3">
    <source>
        <dbReference type="Proteomes" id="UP000013827"/>
    </source>
</evidence>
<keyword evidence="1" id="KW-0472">Membrane</keyword>
<dbReference type="PANTHER" id="PTHR22829">
    <property type="entry name" value="DEP DOMAIN PROTEIN"/>
    <property type="match status" value="1"/>
</dbReference>
<proteinExistence type="predicted"/>
<dbReference type="PANTHER" id="PTHR22829:SF5">
    <property type="entry name" value="INTEGRAL MEMBRANE PROTEIN GPR155"/>
    <property type="match status" value="1"/>
</dbReference>
<accession>A0A0D3KH16</accession>
<keyword evidence="1" id="KW-1133">Transmembrane helix</keyword>
<keyword evidence="3" id="KW-1185">Reference proteome</keyword>
<reference evidence="2" key="2">
    <citation type="submission" date="2024-10" db="UniProtKB">
        <authorList>
            <consortium name="EnsemblProtists"/>
        </authorList>
    </citation>
    <scope>IDENTIFICATION</scope>
</reference>
<reference evidence="3" key="1">
    <citation type="journal article" date="2013" name="Nature">
        <title>Pan genome of the phytoplankton Emiliania underpins its global distribution.</title>
        <authorList>
            <person name="Read B.A."/>
            <person name="Kegel J."/>
            <person name="Klute M.J."/>
            <person name="Kuo A."/>
            <person name="Lefebvre S.C."/>
            <person name="Maumus F."/>
            <person name="Mayer C."/>
            <person name="Miller J."/>
            <person name="Monier A."/>
            <person name="Salamov A."/>
            <person name="Young J."/>
            <person name="Aguilar M."/>
            <person name="Claverie J.M."/>
            <person name="Frickenhaus S."/>
            <person name="Gonzalez K."/>
            <person name="Herman E.K."/>
            <person name="Lin Y.C."/>
            <person name="Napier J."/>
            <person name="Ogata H."/>
            <person name="Sarno A.F."/>
            <person name="Shmutz J."/>
            <person name="Schroeder D."/>
            <person name="de Vargas C."/>
            <person name="Verret F."/>
            <person name="von Dassow P."/>
            <person name="Valentin K."/>
            <person name="Van de Peer Y."/>
            <person name="Wheeler G."/>
            <person name="Dacks J.B."/>
            <person name="Delwiche C.F."/>
            <person name="Dyhrman S.T."/>
            <person name="Glockner G."/>
            <person name="John U."/>
            <person name="Richards T."/>
            <person name="Worden A.Z."/>
            <person name="Zhang X."/>
            <person name="Grigoriev I.V."/>
            <person name="Allen A.E."/>
            <person name="Bidle K."/>
            <person name="Borodovsky M."/>
            <person name="Bowler C."/>
            <person name="Brownlee C."/>
            <person name="Cock J.M."/>
            <person name="Elias M."/>
            <person name="Gladyshev V.N."/>
            <person name="Groth M."/>
            <person name="Guda C."/>
            <person name="Hadaegh A."/>
            <person name="Iglesias-Rodriguez M.D."/>
            <person name="Jenkins J."/>
            <person name="Jones B.M."/>
            <person name="Lawson T."/>
            <person name="Leese F."/>
            <person name="Lindquist E."/>
            <person name="Lobanov A."/>
            <person name="Lomsadze A."/>
            <person name="Malik S.B."/>
            <person name="Marsh M.E."/>
            <person name="Mackinder L."/>
            <person name="Mock T."/>
            <person name="Mueller-Roeber B."/>
            <person name="Pagarete A."/>
            <person name="Parker M."/>
            <person name="Probert I."/>
            <person name="Quesneville H."/>
            <person name="Raines C."/>
            <person name="Rensing S.A."/>
            <person name="Riano-Pachon D.M."/>
            <person name="Richier S."/>
            <person name="Rokitta S."/>
            <person name="Shiraiwa Y."/>
            <person name="Soanes D.M."/>
            <person name="van der Giezen M."/>
            <person name="Wahlund T.M."/>
            <person name="Williams B."/>
            <person name="Wilson W."/>
            <person name="Wolfe G."/>
            <person name="Wurch L.L."/>
        </authorList>
    </citation>
    <scope>NUCLEOTIDE SEQUENCE</scope>
</reference>
<dbReference type="GO" id="GO:0023051">
    <property type="term" value="P:regulation of signaling"/>
    <property type="evidence" value="ECO:0007669"/>
    <property type="project" value="TreeGrafter"/>
</dbReference>
<dbReference type="PaxDb" id="2903-EOD35051"/>
<dbReference type="PROSITE" id="PS51257">
    <property type="entry name" value="PROKAR_LIPOPROTEIN"/>
    <property type="match status" value="1"/>
</dbReference>
<dbReference type="AlphaFoldDB" id="A0A0D3KH16"/>
<sequence>MLLKLFKALTQCVTIILIGCLSRRLALFSPSEAAGISAFVGRLAMPGLLFLAMAELEIDSEAWRLVAAISAAKGLVFAITAGLCLSALCRRTSDSVPFAERKATWLGRAGLYAIATTQSNDFALGLPLCAAIWGGRFDSTIYLAAPVQLALLNPLGFALLEAGAEAGVEAAEARLLPSGGGGGATGSRRQLARVCSKVLRSPLVFSVVVGSAVRAALQAGGHAALPELVGGVFEPFQQAFAATALVTLGLSLRTSLKPLAHPPDALAAIQLLGLVVSVPLLLVSTVAAAALAVLMAQQSCPDRLGIGLAALLPALAEVAGAVDPQRVQLMMSFACRPTPRVKVLVHASLNVLYALAIILSLGLMRLAPTPAAAGAASDRSTYRRCPAKLHRHRLRLSSLLLAALASALLAFSIEVEGLVRSRGEAARPPSGVQVELLLLARLVDCSIGTLLALVFAPQLLPRTPAALARVRSAMRSVRAFPSTWAIARGDSSARLDEDQRRRQ</sequence>
<dbReference type="KEGG" id="ehx:EMIHUDRAFT_227798"/>
<dbReference type="eggNOG" id="ENOG502QQ69">
    <property type="taxonomic scope" value="Eukaryota"/>
</dbReference>
<feature type="transmembrane region" description="Helical" evidence="1">
    <location>
        <begin position="304"/>
        <end position="322"/>
    </location>
</feature>
<feature type="transmembrane region" description="Helical" evidence="1">
    <location>
        <begin position="343"/>
        <end position="364"/>
    </location>
</feature>
<organism evidence="2 3">
    <name type="scientific">Emiliania huxleyi (strain CCMP1516)</name>
    <dbReference type="NCBI Taxonomy" id="280463"/>
    <lineage>
        <taxon>Eukaryota</taxon>
        <taxon>Haptista</taxon>
        <taxon>Haptophyta</taxon>
        <taxon>Prymnesiophyceae</taxon>
        <taxon>Isochrysidales</taxon>
        <taxon>Noelaerhabdaceae</taxon>
        <taxon>Emiliania</taxon>
    </lineage>
</organism>
<dbReference type="Proteomes" id="UP000013827">
    <property type="component" value="Unassembled WGS sequence"/>
</dbReference>
<name>A0A0D3KH16_EMIH1</name>